<dbReference type="Proteomes" id="UP000297245">
    <property type="component" value="Unassembled WGS sequence"/>
</dbReference>
<evidence type="ECO:0000313" key="3">
    <source>
        <dbReference type="Proteomes" id="UP000297245"/>
    </source>
</evidence>
<feature type="compositionally biased region" description="Basic and acidic residues" evidence="1">
    <location>
        <begin position="41"/>
        <end position="52"/>
    </location>
</feature>
<feature type="region of interest" description="Disordered" evidence="1">
    <location>
        <begin position="125"/>
        <end position="150"/>
    </location>
</feature>
<protein>
    <submittedName>
        <fullName evidence="2">Uncharacterized protein</fullName>
    </submittedName>
</protein>
<name>A0A4S8LEV8_DENBC</name>
<evidence type="ECO:0000313" key="2">
    <source>
        <dbReference type="EMBL" id="THU87223.1"/>
    </source>
</evidence>
<feature type="region of interest" description="Disordered" evidence="1">
    <location>
        <begin position="21"/>
        <end position="87"/>
    </location>
</feature>
<gene>
    <name evidence="2" type="ORF">K435DRAFT_969997</name>
</gene>
<accession>A0A4S8LEV8</accession>
<dbReference type="AlphaFoldDB" id="A0A4S8LEV8"/>
<keyword evidence="3" id="KW-1185">Reference proteome</keyword>
<organism evidence="2 3">
    <name type="scientific">Dendrothele bispora (strain CBS 962.96)</name>
    <dbReference type="NCBI Taxonomy" id="1314807"/>
    <lineage>
        <taxon>Eukaryota</taxon>
        <taxon>Fungi</taxon>
        <taxon>Dikarya</taxon>
        <taxon>Basidiomycota</taxon>
        <taxon>Agaricomycotina</taxon>
        <taxon>Agaricomycetes</taxon>
        <taxon>Agaricomycetidae</taxon>
        <taxon>Agaricales</taxon>
        <taxon>Agaricales incertae sedis</taxon>
        <taxon>Dendrothele</taxon>
    </lineage>
</organism>
<sequence length="150" mass="16176">MPDSDDIQPPSWVERLLKCAAGKRSGSTATTTERASKRGKVPHDHFLNKPDTPEPSLLPTTLTPTRPSQSFTLRRHPLAHTSAPASSHTLRISPSLYFLFDESPLLDSLYLILFLFLIQGPGAPMPESEPTAGSAPAPGLHSDTMVPGTP</sequence>
<proteinExistence type="predicted"/>
<feature type="compositionally biased region" description="Low complexity" evidence="1">
    <location>
        <begin position="54"/>
        <end position="70"/>
    </location>
</feature>
<reference evidence="2 3" key="1">
    <citation type="journal article" date="2019" name="Nat. Ecol. Evol.">
        <title>Megaphylogeny resolves global patterns of mushroom evolution.</title>
        <authorList>
            <person name="Varga T."/>
            <person name="Krizsan K."/>
            <person name="Foldi C."/>
            <person name="Dima B."/>
            <person name="Sanchez-Garcia M."/>
            <person name="Sanchez-Ramirez S."/>
            <person name="Szollosi G.J."/>
            <person name="Szarkandi J.G."/>
            <person name="Papp V."/>
            <person name="Albert L."/>
            <person name="Andreopoulos W."/>
            <person name="Angelini C."/>
            <person name="Antonin V."/>
            <person name="Barry K.W."/>
            <person name="Bougher N.L."/>
            <person name="Buchanan P."/>
            <person name="Buyck B."/>
            <person name="Bense V."/>
            <person name="Catcheside P."/>
            <person name="Chovatia M."/>
            <person name="Cooper J."/>
            <person name="Damon W."/>
            <person name="Desjardin D."/>
            <person name="Finy P."/>
            <person name="Geml J."/>
            <person name="Haridas S."/>
            <person name="Hughes K."/>
            <person name="Justo A."/>
            <person name="Karasinski D."/>
            <person name="Kautmanova I."/>
            <person name="Kiss B."/>
            <person name="Kocsube S."/>
            <person name="Kotiranta H."/>
            <person name="LaButti K.M."/>
            <person name="Lechner B.E."/>
            <person name="Liimatainen K."/>
            <person name="Lipzen A."/>
            <person name="Lukacs Z."/>
            <person name="Mihaltcheva S."/>
            <person name="Morgado L.N."/>
            <person name="Niskanen T."/>
            <person name="Noordeloos M.E."/>
            <person name="Ohm R.A."/>
            <person name="Ortiz-Santana B."/>
            <person name="Ovrebo C."/>
            <person name="Racz N."/>
            <person name="Riley R."/>
            <person name="Savchenko A."/>
            <person name="Shiryaev A."/>
            <person name="Soop K."/>
            <person name="Spirin V."/>
            <person name="Szebenyi C."/>
            <person name="Tomsovsky M."/>
            <person name="Tulloss R.E."/>
            <person name="Uehling J."/>
            <person name="Grigoriev I.V."/>
            <person name="Vagvolgyi C."/>
            <person name="Papp T."/>
            <person name="Martin F.M."/>
            <person name="Miettinen O."/>
            <person name="Hibbett D.S."/>
            <person name="Nagy L.G."/>
        </authorList>
    </citation>
    <scope>NUCLEOTIDE SEQUENCE [LARGE SCALE GENOMIC DNA]</scope>
    <source>
        <strain evidence="2 3">CBS 962.96</strain>
    </source>
</reference>
<evidence type="ECO:0000256" key="1">
    <source>
        <dbReference type="SAM" id="MobiDB-lite"/>
    </source>
</evidence>
<dbReference type="EMBL" id="ML179459">
    <property type="protein sequence ID" value="THU87223.1"/>
    <property type="molecule type" value="Genomic_DNA"/>
</dbReference>